<dbReference type="InterPro" id="IPR050155">
    <property type="entry name" value="HAD-like_hydrolase_sf"/>
</dbReference>
<dbReference type="InterPro" id="IPR023198">
    <property type="entry name" value="PGP-like_dom2"/>
</dbReference>
<dbReference type="PANTHER" id="PTHR43434">
    <property type="entry name" value="PHOSPHOGLYCOLATE PHOSPHATASE"/>
    <property type="match status" value="1"/>
</dbReference>
<comment type="caution">
    <text evidence="1">The sequence shown here is derived from an EMBL/GenBank/DDBJ whole genome shotgun (WGS) entry which is preliminary data.</text>
</comment>
<gene>
    <name evidence="1" type="ORF">GC106_60400</name>
</gene>
<name>A0ABX2FC55_9PSEU</name>
<dbReference type="Gene3D" id="3.40.50.1000">
    <property type="entry name" value="HAD superfamily/HAD-like"/>
    <property type="match status" value="1"/>
</dbReference>
<dbReference type="Pfam" id="PF00702">
    <property type="entry name" value="Hydrolase"/>
    <property type="match status" value="1"/>
</dbReference>
<protein>
    <submittedName>
        <fullName evidence="1">Phosphoglycolate phosphatase</fullName>
    </submittedName>
</protein>
<dbReference type="SFLD" id="SFLDG01129">
    <property type="entry name" value="C1.5:_HAD__Beta-PGM__Phosphata"/>
    <property type="match status" value="1"/>
</dbReference>
<evidence type="ECO:0000313" key="2">
    <source>
        <dbReference type="Proteomes" id="UP000763557"/>
    </source>
</evidence>
<dbReference type="EMBL" id="JAAATY010000022">
    <property type="protein sequence ID" value="NRN68793.1"/>
    <property type="molecule type" value="Genomic_DNA"/>
</dbReference>
<dbReference type="Proteomes" id="UP000763557">
    <property type="component" value="Unassembled WGS sequence"/>
</dbReference>
<evidence type="ECO:0000313" key="1">
    <source>
        <dbReference type="EMBL" id="NRN68793.1"/>
    </source>
</evidence>
<accession>A0ABX2FC55</accession>
<dbReference type="SUPFAM" id="SSF56784">
    <property type="entry name" value="HAD-like"/>
    <property type="match status" value="1"/>
</dbReference>
<sequence length="229" mass="25193">MAIDHIVWDWNGTLFDDGSALVLATADAFAAAGLPEVTTERYRDHFTRPITLFYDNLAGRTLSAAEQATLDRQFQLSYARRMAVATLHKDAVNALTMWRDAGRTQSLLSMYPHGQLMAMRQLGPIARFFSRVDGTTGDEIHLKEPHLRKHLAHLDLSPERVLMVGDNVDDVRAAEACGLAAVFYHPGDQALVSLARAQDLAVPIVSSLSGAVRWALTVVDELSGDTHDK</sequence>
<proteinExistence type="predicted"/>
<dbReference type="SFLD" id="SFLDS00003">
    <property type="entry name" value="Haloacid_Dehalogenase"/>
    <property type="match status" value="1"/>
</dbReference>
<dbReference type="Gene3D" id="1.10.150.240">
    <property type="entry name" value="Putative phosphatase, domain 2"/>
    <property type="match status" value="1"/>
</dbReference>
<reference evidence="1 2" key="1">
    <citation type="submission" date="2020-01" db="EMBL/GenBank/DDBJ databases">
        <title>Kibdelosporangium persica a novel Actinomycetes from a hot desert in Iran.</title>
        <authorList>
            <person name="Safaei N."/>
            <person name="Zaburannyi N."/>
            <person name="Mueller R."/>
            <person name="Wink J."/>
        </authorList>
    </citation>
    <scope>NUCLEOTIDE SEQUENCE [LARGE SCALE GENOMIC DNA]</scope>
    <source>
        <strain evidence="1 2">4NS15</strain>
    </source>
</reference>
<organism evidence="1 2">
    <name type="scientific">Kibdelosporangium persicum</name>
    <dbReference type="NCBI Taxonomy" id="2698649"/>
    <lineage>
        <taxon>Bacteria</taxon>
        <taxon>Bacillati</taxon>
        <taxon>Actinomycetota</taxon>
        <taxon>Actinomycetes</taxon>
        <taxon>Pseudonocardiales</taxon>
        <taxon>Pseudonocardiaceae</taxon>
        <taxon>Kibdelosporangium</taxon>
    </lineage>
</organism>
<dbReference type="InterPro" id="IPR023214">
    <property type="entry name" value="HAD_sf"/>
</dbReference>
<dbReference type="RefSeq" id="WP_173138309.1">
    <property type="nucleotide sequence ID" value="NZ_CBCSGW010000064.1"/>
</dbReference>
<keyword evidence="2" id="KW-1185">Reference proteome</keyword>
<dbReference type="PANTHER" id="PTHR43434:SF1">
    <property type="entry name" value="PHOSPHOGLYCOLATE PHOSPHATASE"/>
    <property type="match status" value="1"/>
</dbReference>
<dbReference type="InterPro" id="IPR036412">
    <property type="entry name" value="HAD-like_sf"/>
</dbReference>